<name>A0A0H5RJU7_9MYCO</name>
<keyword evidence="1" id="KW-0812">Transmembrane</keyword>
<evidence type="ECO:0000256" key="1">
    <source>
        <dbReference type="SAM" id="Phobius"/>
    </source>
</evidence>
<dbReference type="EMBL" id="CWKH01000001">
    <property type="protein sequence ID" value="CRZ14036.1"/>
    <property type="molecule type" value="Genomic_DNA"/>
</dbReference>
<dbReference type="STRING" id="146018.BN2156_00884"/>
<dbReference type="RefSeq" id="WP_090510635.1">
    <property type="nucleotide sequence ID" value="NZ_CWKH01000001.1"/>
</dbReference>
<accession>A0A0H5RJU7</accession>
<keyword evidence="1" id="KW-1133">Transmembrane helix</keyword>
<gene>
    <name evidence="2" type="ORF">BN2156_00884</name>
</gene>
<feature type="transmembrane region" description="Helical" evidence="1">
    <location>
        <begin position="245"/>
        <end position="265"/>
    </location>
</feature>
<organism evidence="2 3">
    <name type="scientific">Mycolicibacterium neworleansense</name>
    <dbReference type="NCBI Taxonomy" id="146018"/>
    <lineage>
        <taxon>Bacteria</taxon>
        <taxon>Bacillati</taxon>
        <taxon>Actinomycetota</taxon>
        <taxon>Actinomycetes</taxon>
        <taxon>Mycobacteriales</taxon>
        <taxon>Mycobacteriaceae</taxon>
        <taxon>Mycolicibacterium</taxon>
    </lineage>
</organism>
<evidence type="ECO:0000313" key="3">
    <source>
        <dbReference type="Proteomes" id="UP000199147"/>
    </source>
</evidence>
<proteinExistence type="predicted"/>
<feature type="transmembrane region" description="Helical" evidence="1">
    <location>
        <begin position="40"/>
        <end position="63"/>
    </location>
</feature>
<keyword evidence="1" id="KW-0472">Membrane</keyword>
<evidence type="ECO:0008006" key="4">
    <source>
        <dbReference type="Google" id="ProtNLM"/>
    </source>
</evidence>
<dbReference type="Proteomes" id="UP000199147">
    <property type="component" value="Unassembled WGS sequence"/>
</dbReference>
<reference evidence="3" key="1">
    <citation type="submission" date="2015-07" db="EMBL/GenBank/DDBJ databases">
        <authorList>
            <person name="Urmite Genomes"/>
        </authorList>
    </citation>
    <scope>NUCLEOTIDE SEQUENCE [LARGE SCALE GENOMIC DNA]</scope>
    <source>
        <strain evidence="3">type strain: ATCC 49404</strain>
    </source>
</reference>
<feature type="transmembrane region" description="Helical" evidence="1">
    <location>
        <begin position="401"/>
        <end position="428"/>
    </location>
</feature>
<sequence>MHSGELERRQTRTLDEAMLVDLDEPDRPVVDFLRATPGRIAVMAVVLIMAVLAVGVAASATVSDRQQRLETLRSHTEPLADAAQRIYSALSAANTTAASAFLAGGAEPRTLRDRYDAAIGQASAGLVTASNGVASNDIHSLTLLTDLSNQLAVYTGMMATARTSNRDGRPIGVAYLSGSSTLLQQSVLPDAEQLYRNQADAVTASERSVSPSRVVIGGAVLSLGLLVLAQVYLARRSHRRLNPGLVPASLLMAVLAVWLTVAGVVSTHAANGARIEGGEPMGVAVAARILVQQARADEILGLLNRGSDTASEVRFQERTAQVGSLLDAHPVDGARDALRGWMLAHDGIQDKLGTGDYTGAVAIARDDGAQRSTAQFARLERALGEDIARLRDRQRAGITRAYVALSALPAGAAALSVLAALAVAAGVAPRLNEYH</sequence>
<feature type="transmembrane region" description="Helical" evidence="1">
    <location>
        <begin position="214"/>
        <end position="233"/>
    </location>
</feature>
<dbReference type="OrthoDB" id="3218196at2"/>
<keyword evidence="3" id="KW-1185">Reference proteome</keyword>
<dbReference type="AlphaFoldDB" id="A0A0H5RJU7"/>
<protein>
    <recommendedName>
        <fullName evidence="4">Secreted protein</fullName>
    </recommendedName>
</protein>
<evidence type="ECO:0000313" key="2">
    <source>
        <dbReference type="EMBL" id="CRZ14036.1"/>
    </source>
</evidence>